<dbReference type="InterPro" id="IPR046848">
    <property type="entry name" value="E_motif"/>
</dbReference>
<evidence type="ECO:0000256" key="3">
    <source>
        <dbReference type="PROSITE-ProRule" id="PRU00708"/>
    </source>
</evidence>
<keyword evidence="7" id="KW-1185">Reference proteome</keyword>
<protein>
    <recommendedName>
        <fullName evidence="5">DYW domain-containing protein</fullName>
    </recommendedName>
</protein>
<feature type="region of interest" description="Disordered" evidence="4">
    <location>
        <begin position="1"/>
        <end position="25"/>
    </location>
</feature>
<dbReference type="InterPro" id="IPR032867">
    <property type="entry name" value="DYW_dom"/>
</dbReference>
<dbReference type="Proteomes" id="UP001187471">
    <property type="component" value="Unassembled WGS sequence"/>
</dbReference>
<reference evidence="6" key="1">
    <citation type="submission" date="2022-12" db="EMBL/GenBank/DDBJ databases">
        <title>Draft genome assemblies for two species of Escallonia (Escalloniales).</title>
        <authorList>
            <person name="Chanderbali A."/>
            <person name="Dervinis C."/>
            <person name="Anghel I."/>
            <person name="Soltis D."/>
            <person name="Soltis P."/>
            <person name="Zapata F."/>
        </authorList>
    </citation>
    <scope>NUCLEOTIDE SEQUENCE</scope>
    <source>
        <strain evidence="6">UCBG92.1500</strain>
        <tissue evidence="6">Leaf</tissue>
    </source>
</reference>
<feature type="domain" description="DYW" evidence="5">
    <location>
        <begin position="536"/>
        <end position="574"/>
    </location>
</feature>
<dbReference type="Pfam" id="PF01535">
    <property type="entry name" value="PPR"/>
    <property type="match status" value="3"/>
</dbReference>
<proteinExistence type="inferred from homology"/>
<feature type="compositionally biased region" description="Polar residues" evidence="4">
    <location>
        <begin position="16"/>
        <end position="25"/>
    </location>
</feature>
<evidence type="ECO:0000256" key="1">
    <source>
        <dbReference type="ARBA" id="ARBA00006643"/>
    </source>
</evidence>
<dbReference type="Pfam" id="PF13041">
    <property type="entry name" value="PPR_2"/>
    <property type="match status" value="2"/>
</dbReference>
<accession>A0AA88UFH1</accession>
<dbReference type="GO" id="GO:0008270">
    <property type="term" value="F:zinc ion binding"/>
    <property type="evidence" value="ECO:0007669"/>
    <property type="project" value="InterPro"/>
</dbReference>
<dbReference type="PANTHER" id="PTHR47926:SF458">
    <property type="entry name" value="PENTATRICOPEPTIDE REPEAT-CONTAINING PROTEIN"/>
    <property type="match status" value="1"/>
</dbReference>
<comment type="caution">
    <text evidence="6">The sequence shown here is derived from an EMBL/GenBank/DDBJ whole genome shotgun (WGS) entry which is preliminary data.</text>
</comment>
<evidence type="ECO:0000313" key="6">
    <source>
        <dbReference type="EMBL" id="KAK2982620.1"/>
    </source>
</evidence>
<feature type="repeat" description="PPR" evidence="3">
    <location>
        <begin position="158"/>
        <end position="192"/>
    </location>
</feature>
<dbReference type="InterPro" id="IPR002885">
    <property type="entry name" value="PPR_rpt"/>
</dbReference>
<dbReference type="FunFam" id="1.25.40.10:FF:000344">
    <property type="entry name" value="Pentatricopeptide repeat-containing protein"/>
    <property type="match status" value="1"/>
</dbReference>
<feature type="repeat" description="PPR" evidence="3">
    <location>
        <begin position="220"/>
        <end position="254"/>
    </location>
</feature>
<dbReference type="Pfam" id="PF14432">
    <property type="entry name" value="DYW_deaminase"/>
    <property type="match status" value="1"/>
</dbReference>
<evidence type="ECO:0000313" key="7">
    <source>
        <dbReference type="Proteomes" id="UP001187471"/>
    </source>
</evidence>
<dbReference type="FunFam" id="1.25.40.10:FF:001372">
    <property type="entry name" value="Pentatricopeptide repeat-containing protein At4g21300"/>
    <property type="match status" value="1"/>
</dbReference>
<dbReference type="GO" id="GO:0003723">
    <property type="term" value="F:RNA binding"/>
    <property type="evidence" value="ECO:0007669"/>
    <property type="project" value="InterPro"/>
</dbReference>
<feature type="repeat" description="PPR" evidence="3">
    <location>
        <begin position="290"/>
        <end position="320"/>
    </location>
</feature>
<dbReference type="Pfam" id="PF20431">
    <property type="entry name" value="E_motif"/>
    <property type="match status" value="1"/>
</dbReference>
<dbReference type="Gene3D" id="1.25.40.10">
    <property type="entry name" value="Tetratricopeptide repeat domain"/>
    <property type="match status" value="4"/>
</dbReference>
<dbReference type="EMBL" id="JAVXUO010001407">
    <property type="protein sequence ID" value="KAK2982620.1"/>
    <property type="molecule type" value="Genomic_DNA"/>
</dbReference>
<sequence>MIHSLSSVSPLHKFPSSEQTQKPTSQTLRTHLLSTFNTPFELKQLHTHIIKTNSHHSALPLPRVAAVCAFTPSFLYAQEIFARTGQPQIVIWNTCLKSFAESESPIDAIHLFYRLRVFDVCPDAFTFSFVLKACLQLMDILHGRIVHGFIEKLGFQPNVFLGNAMVHLYASCGEMDDARKLFDKMPDRDVVTWNIMVTQLVKRREVEGAYAFFLRMPERSVRSWTSMIAGFVQCGKPKEAVHIFSQMEEAGLVPNEVTVVAVLAACADLGALDLGRRIHEYSDRSGFRRNTHICNTLIDMYIKCGCLEAASGVFEEMQERTIVSWSAMIHGLAMHGKAEEALKLFSKMIQRRIRPNGVTFIGLLHACSHMGLVNEGRRFFSGMSRDYGITPRIEHYGCMVDLLSRAGLLEEAHQFIRNMPIQPNGVVWGALLGGCRVHKNIEMAEEAISHLRHLDPLNDGYYVVLSNIYAEAKRWEDVAKVRRLMRNRGVKKTPGWSSITVDGVVHEFVAGDDTHSQAEEIYQRWDKLLEEMRFKGYVPNTSVVLLDMEENEKEKVLYRHSEKLALPVRLLNEAVYAHKREKSKIFGTLDESHKAEYSVIIIPSKALGSSAPMFWMDTMAKFSTAFAYKKARKRVLRTESTVR</sequence>
<dbReference type="NCBIfam" id="TIGR00756">
    <property type="entry name" value="PPR"/>
    <property type="match status" value="5"/>
</dbReference>
<organism evidence="6 7">
    <name type="scientific">Escallonia rubra</name>
    <dbReference type="NCBI Taxonomy" id="112253"/>
    <lineage>
        <taxon>Eukaryota</taxon>
        <taxon>Viridiplantae</taxon>
        <taxon>Streptophyta</taxon>
        <taxon>Embryophyta</taxon>
        <taxon>Tracheophyta</taxon>
        <taxon>Spermatophyta</taxon>
        <taxon>Magnoliopsida</taxon>
        <taxon>eudicotyledons</taxon>
        <taxon>Gunneridae</taxon>
        <taxon>Pentapetalae</taxon>
        <taxon>asterids</taxon>
        <taxon>campanulids</taxon>
        <taxon>Escalloniales</taxon>
        <taxon>Escalloniaceae</taxon>
        <taxon>Escallonia</taxon>
    </lineage>
</organism>
<gene>
    <name evidence="6" type="ORF">RJ640_014999</name>
</gene>
<dbReference type="PROSITE" id="PS51375">
    <property type="entry name" value="PPR"/>
    <property type="match status" value="4"/>
</dbReference>
<evidence type="ECO:0000256" key="4">
    <source>
        <dbReference type="SAM" id="MobiDB-lite"/>
    </source>
</evidence>
<dbReference type="GO" id="GO:0009451">
    <property type="term" value="P:RNA modification"/>
    <property type="evidence" value="ECO:0007669"/>
    <property type="project" value="InterPro"/>
</dbReference>
<feature type="repeat" description="PPR" evidence="3">
    <location>
        <begin position="321"/>
        <end position="355"/>
    </location>
</feature>
<evidence type="ECO:0000256" key="2">
    <source>
        <dbReference type="ARBA" id="ARBA00022737"/>
    </source>
</evidence>
<dbReference type="FunFam" id="1.25.40.10:FF:002166">
    <property type="entry name" value="Pentatricopeptide (PPR) repeat-containing protein-like"/>
    <property type="match status" value="1"/>
</dbReference>
<name>A0AA88UFH1_9ASTE</name>
<comment type="similarity">
    <text evidence="1">Belongs to the PPR family. PCMP-H subfamily.</text>
</comment>
<dbReference type="AlphaFoldDB" id="A0AA88UFH1"/>
<dbReference type="InterPro" id="IPR011990">
    <property type="entry name" value="TPR-like_helical_dom_sf"/>
</dbReference>
<dbReference type="InterPro" id="IPR046960">
    <property type="entry name" value="PPR_At4g14850-like_plant"/>
</dbReference>
<keyword evidence="2" id="KW-0677">Repeat</keyword>
<dbReference type="PANTHER" id="PTHR47926">
    <property type="entry name" value="PENTATRICOPEPTIDE REPEAT-CONTAINING PROTEIN"/>
    <property type="match status" value="1"/>
</dbReference>
<evidence type="ECO:0000259" key="5">
    <source>
        <dbReference type="Pfam" id="PF14432"/>
    </source>
</evidence>